<proteinExistence type="inferred from homology"/>
<evidence type="ECO:0000256" key="4">
    <source>
        <dbReference type="ARBA" id="ARBA00022989"/>
    </source>
</evidence>
<dbReference type="OrthoDB" id="6083617at2759"/>
<evidence type="ECO:0000256" key="2">
    <source>
        <dbReference type="ARBA" id="ARBA00006843"/>
    </source>
</evidence>
<dbReference type="AlphaFoldDB" id="A0A8J6EDZ5"/>
<dbReference type="InterPro" id="IPR051423">
    <property type="entry name" value="CD225/Dispanin"/>
</dbReference>
<comment type="caution">
    <text evidence="7">The sequence shown here is derived from an EMBL/GenBank/DDBJ whole genome shotgun (WGS) entry which is preliminary data.</text>
</comment>
<accession>A0A8J6EDZ5</accession>
<evidence type="ECO:0000256" key="6">
    <source>
        <dbReference type="SAM" id="Phobius"/>
    </source>
</evidence>
<evidence type="ECO:0000256" key="1">
    <source>
        <dbReference type="ARBA" id="ARBA00004370"/>
    </source>
</evidence>
<keyword evidence="8" id="KW-1185">Reference proteome</keyword>
<dbReference type="InterPro" id="IPR007593">
    <property type="entry name" value="CD225/Dispanin_fam"/>
</dbReference>
<dbReference type="Pfam" id="PF04505">
    <property type="entry name" value="CD225"/>
    <property type="match status" value="1"/>
</dbReference>
<evidence type="ECO:0000256" key="5">
    <source>
        <dbReference type="ARBA" id="ARBA00023136"/>
    </source>
</evidence>
<evidence type="ECO:0000313" key="7">
    <source>
        <dbReference type="EMBL" id="KAG9467279.1"/>
    </source>
</evidence>
<dbReference type="Proteomes" id="UP000770717">
    <property type="component" value="Unassembled WGS sequence"/>
</dbReference>
<keyword evidence="3 6" id="KW-0812">Transmembrane</keyword>
<dbReference type="PANTHER" id="PTHR14948:SF46">
    <property type="entry name" value="DISPANIN SUBFAMILY A MEMBER 2B-LIKE-RELATED"/>
    <property type="match status" value="1"/>
</dbReference>
<comment type="similarity">
    <text evidence="2">Belongs to the CD225/Dispanin family.</text>
</comment>
<comment type="subcellular location">
    <subcellularLocation>
        <location evidence="1">Membrane</location>
    </subcellularLocation>
</comment>
<dbReference type="EMBL" id="WNTK01001496">
    <property type="protein sequence ID" value="KAG9467279.1"/>
    <property type="molecule type" value="Genomic_DNA"/>
</dbReference>
<dbReference type="GO" id="GO:0016020">
    <property type="term" value="C:membrane"/>
    <property type="evidence" value="ECO:0007669"/>
    <property type="project" value="UniProtKB-SubCell"/>
</dbReference>
<keyword evidence="4 6" id="KW-1133">Transmembrane helix</keyword>
<dbReference type="PANTHER" id="PTHR14948">
    <property type="entry name" value="NG5"/>
    <property type="match status" value="1"/>
</dbReference>
<evidence type="ECO:0000313" key="8">
    <source>
        <dbReference type="Proteomes" id="UP000770717"/>
    </source>
</evidence>
<feature type="transmembrane region" description="Helical" evidence="6">
    <location>
        <begin position="53"/>
        <end position="79"/>
    </location>
</feature>
<sequence length="82" mass="8967">MAISRQKDYLGWSIFSLLCCFCPIGLAALIFSLKSRDASNQNDADSAVKHSRTAFSLNIAALVVGIIVLIIAIVFFFVARSR</sequence>
<reference evidence="7" key="1">
    <citation type="thesis" date="2020" institute="ProQuest LLC" country="789 East Eisenhower Parkway, Ann Arbor, MI, USA">
        <title>Comparative Genomics and Chromosome Evolution.</title>
        <authorList>
            <person name="Mudd A.B."/>
        </authorList>
    </citation>
    <scope>NUCLEOTIDE SEQUENCE</scope>
    <source>
        <strain evidence="7">HN-11 Male</strain>
        <tissue evidence="7">Kidney and liver</tissue>
    </source>
</reference>
<organism evidence="7 8">
    <name type="scientific">Eleutherodactylus coqui</name>
    <name type="common">Puerto Rican coqui</name>
    <dbReference type="NCBI Taxonomy" id="57060"/>
    <lineage>
        <taxon>Eukaryota</taxon>
        <taxon>Metazoa</taxon>
        <taxon>Chordata</taxon>
        <taxon>Craniata</taxon>
        <taxon>Vertebrata</taxon>
        <taxon>Euteleostomi</taxon>
        <taxon>Amphibia</taxon>
        <taxon>Batrachia</taxon>
        <taxon>Anura</taxon>
        <taxon>Neobatrachia</taxon>
        <taxon>Hyloidea</taxon>
        <taxon>Eleutherodactylidae</taxon>
        <taxon>Eleutherodactylinae</taxon>
        <taxon>Eleutherodactylus</taxon>
        <taxon>Eleutherodactylus</taxon>
    </lineage>
</organism>
<feature type="transmembrane region" description="Helical" evidence="6">
    <location>
        <begin position="12"/>
        <end position="33"/>
    </location>
</feature>
<protein>
    <submittedName>
        <fullName evidence="7">Uncharacterized protein</fullName>
    </submittedName>
</protein>
<keyword evidence="5 6" id="KW-0472">Membrane</keyword>
<gene>
    <name evidence="7" type="ORF">GDO78_015255</name>
</gene>
<name>A0A8J6EDZ5_ELECQ</name>
<evidence type="ECO:0000256" key="3">
    <source>
        <dbReference type="ARBA" id="ARBA00022692"/>
    </source>
</evidence>